<gene>
    <name evidence="1" type="ordered locus">Desac_1001</name>
</gene>
<dbReference type="Pfam" id="PF10294">
    <property type="entry name" value="Methyltransf_16"/>
    <property type="match status" value="1"/>
</dbReference>
<sequence>MISAAVSKTLWEELSQRYQLEWADIQVGSVKLKILQLQNLEGYLVSNIEANALSMGNFPYWAMVWDAALVLADFLVRQEPQPAREILEIGAGLGFVGLCAGRRGHRITLTDNMPDALNFARLSVYHNNLTNVAVEFLDWTKPTLTGRYDWIVGSDILYEEKTFASLGNIFATYLKPQGKIYITQGIRGLGPKIFFEMMRSNYSVRYQEKKLGSKEGDKKILFFEMQAKQP</sequence>
<protein>
    <submittedName>
        <fullName evidence="1">Methyltransferase-16</fullName>
    </submittedName>
</protein>
<evidence type="ECO:0000313" key="1">
    <source>
        <dbReference type="EMBL" id="AEB08868.1"/>
    </source>
</evidence>
<evidence type="ECO:0000313" key="2">
    <source>
        <dbReference type="Proteomes" id="UP000000483"/>
    </source>
</evidence>
<accession>F2NC73</accession>
<dbReference type="GO" id="GO:0032259">
    <property type="term" value="P:methylation"/>
    <property type="evidence" value="ECO:0007669"/>
    <property type="project" value="UniProtKB-KW"/>
</dbReference>
<dbReference type="InterPro" id="IPR029063">
    <property type="entry name" value="SAM-dependent_MTases_sf"/>
</dbReference>
<dbReference type="KEGG" id="dao:Desac_1001"/>
<proteinExistence type="predicted"/>
<dbReference type="PANTHER" id="PTHR14614">
    <property type="entry name" value="HEPATOCELLULAR CARCINOMA-ASSOCIATED ANTIGEN"/>
    <property type="match status" value="1"/>
</dbReference>
<keyword evidence="1" id="KW-0489">Methyltransferase</keyword>
<dbReference type="CDD" id="cd02440">
    <property type="entry name" value="AdoMet_MTases"/>
    <property type="match status" value="1"/>
</dbReference>
<reference evidence="2" key="2">
    <citation type="submission" date="2011-03" db="EMBL/GenBank/DDBJ databases">
        <title>The complete genome of Desulfobacca acetoxidans DSM 11109.</title>
        <authorList>
            <consortium name="US DOE Joint Genome Institute (JGI-PGF)"/>
            <person name="Lucas S."/>
            <person name="Copeland A."/>
            <person name="Lapidus A."/>
            <person name="Bruce D."/>
            <person name="Goodwin L."/>
            <person name="Pitluck S."/>
            <person name="Peters L."/>
            <person name="Kyrpides N."/>
            <person name="Mavromatis K."/>
            <person name="Ivanova N."/>
            <person name="Ovchinnikova G."/>
            <person name="Teshima H."/>
            <person name="Detter J.C."/>
            <person name="Han C."/>
            <person name="Land M."/>
            <person name="Hauser L."/>
            <person name="Markowitz V."/>
            <person name="Cheng J.-F."/>
            <person name="Hugenholtz P."/>
            <person name="Woyke T."/>
            <person name="Wu D."/>
            <person name="Spring S."/>
            <person name="Schueler E."/>
            <person name="Brambilla E."/>
            <person name="Klenk H.-P."/>
            <person name="Eisen J.A."/>
        </authorList>
    </citation>
    <scope>NUCLEOTIDE SEQUENCE [LARGE SCALE GENOMIC DNA]</scope>
    <source>
        <strain evidence="2">ATCC 700848 / DSM 11109 / ASRB2</strain>
    </source>
</reference>
<dbReference type="Proteomes" id="UP000000483">
    <property type="component" value="Chromosome"/>
</dbReference>
<keyword evidence="1" id="KW-0808">Transferase</keyword>
<reference evidence="1 2" key="1">
    <citation type="journal article" date="2011" name="Stand. Genomic Sci.">
        <title>Complete genome sequence of the acetate-degrading sulfate reducer Desulfobacca acetoxidans type strain (ASRB2).</title>
        <authorList>
            <person name="Goker M."/>
            <person name="Teshima H."/>
            <person name="Lapidus A."/>
            <person name="Nolan M."/>
            <person name="Lucas S."/>
            <person name="Hammon N."/>
            <person name="Deshpande S."/>
            <person name="Cheng J.F."/>
            <person name="Tapia R."/>
            <person name="Han C."/>
            <person name="Goodwin L."/>
            <person name="Pitluck S."/>
            <person name="Huntemann M."/>
            <person name="Liolios K."/>
            <person name="Ivanova N."/>
            <person name="Pagani I."/>
            <person name="Mavromatis K."/>
            <person name="Ovchinikova G."/>
            <person name="Pati A."/>
            <person name="Chen A."/>
            <person name="Palaniappan K."/>
            <person name="Land M."/>
            <person name="Hauser L."/>
            <person name="Brambilla E.M."/>
            <person name="Rohde M."/>
            <person name="Spring S."/>
            <person name="Detter J.C."/>
            <person name="Woyke T."/>
            <person name="Bristow J."/>
            <person name="Eisen J.A."/>
            <person name="Markowitz V."/>
            <person name="Hugenholtz P."/>
            <person name="Kyrpides N.C."/>
            <person name="Klenk H.P."/>
        </authorList>
    </citation>
    <scope>NUCLEOTIDE SEQUENCE [LARGE SCALE GENOMIC DNA]</scope>
    <source>
        <strain evidence="2">ATCC 700848 / DSM 11109 / ASRB2</strain>
    </source>
</reference>
<dbReference type="AlphaFoldDB" id="F2NC73"/>
<dbReference type="OrthoDB" id="5450760at2"/>
<organism evidence="1 2">
    <name type="scientific">Desulfobacca acetoxidans (strain ATCC 700848 / DSM 11109 / ASRB2)</name>
    <dbReference type="NCBI Taxonomy" id="880072"/>
    <lineage>
        <taxon>Bacteria</taxon>
        <taxon>Pseudomonadati</taxon>
        <taxon>Thermodesulfobacteriota</taxon>
        <taxon>Desulfobaccia</taxon>
        <taxon>Desulfobaccales</taxon>
        <taxon>Desulfobaccaceae</taxon>
        <taxon>Desulfobacca</taxon>
    </lineage>
</organism>
<dbReference type="STRING" id="880072.Desac_1001"/>
<dbReference type="HOGENOM" id="CLU_082963_2_0_7"/>
<keyword evidence="2" id="KW-1185">Reference proteome</keyword>
<dbReference type="eggNOG" id="COG2890">
    <property type="taxonomic scope" value="Bacteria"/>
</dbReference>
<dbReference type="RefSeq" id="WP_013705981.1">
    <property type="nucleotide sequence ID" value="NC_015388.1"/>
</dbReference>
<dbReference type="InterPro" id="IPR019410">
    <property type="entry name" value="Methyltransf_16"/>
</dbReference>
<dbReference type="Gene3D" id="3.40.50.150">
    <property type="entry name" value="Vaccinia Virus protein VP39"/>
    <property type="match status" value="1"/>
</dbReference>
<dbReference type="EMBL" id="CP002629">
    <property type="protein sequence ID" value="AEB08868.1"/>
    <property type="molecule type" value="Genomic_DNA"/>
</dbReference>
<dbReference type="SUPFAM" id="SSF53335">
    <property type="entry name" value="S-adenosyl-L-methionine-dependent methyltransferases"/>
    <property type="match status" value="1"/>
</dbReference>
<dbReference type="GO" id="GO:0008168">
    <property type="term" value="F:methyltransferase activity"/>
    <property type="evidence" value="ECO:0007669"/>
    <property type="project" value="UniProtKB-KW"/>
</dbReference>
<name>F2NC73_DESAR</name>